<evidence type="ECO:0000313" key="4">
    <source>
        <dbReference type="Proteomes" id="UP000033519"/>
    </source>
</evidence>
<dbReference type="SUPFAM" id="SSF56925">
    <property type="entry name" value="OMPA-like"/>
    <property type="match status" value="1"/>
</dbReference>
<feature type="chain" id="PRO_5010418613" description="Outer membrane protein beta-barrel domain-containing protein" evidence="1">
    <location>
        <begin position="23"/>
        <end position="254"/>
    </location>
</feature>
<dbReference type="PATRIC" id="fig|728005.3.peg.2872"/>
<accession>A0A0F5PT71</accession>
<organism evidence="3 5">
    <name type="scientific">Devosia psychrophila</name>
    <dbReference type="NCBI Taxonomy" id="728005"/>
    <lineage>
        <taxon>Bacteria</taxon>
        <taxon>Pseudomonadati</taxon>
        <taxon>Pseudomonadota</taxon>
        <taxon>Alphaproteobacteria</taxon>
        <taxon>Hyphomicrobiales</taxon>
        <taxon>Devosiaceae</taxon>
        <taxon>Devosia</taxon>
    </lineage>
</organism>
<evidence type="ECO:0000313" key="2">
    <source>
        <dbReference type="EMBL" id="KKC31009.1"/>
    </source>
</evidence>
<dbReference type="EMBL" id="FOMB01000016">
    <property type="protein sequence ID" value="SFC98240.1"/>
    <property type="molecule type" value="Genomic_DNA"/>
</dbReference>
<dbReference type="AlphaFoldDB" id="A0A0F5PT71"/>
<gene>
    <name evidence="3" type="ORF">SAMN04488059_11684</name>
    <name evidence="2" type="ORF">WH91_21995</name>
</gene>
<sequence>MRKLIAAIMVAGATLVAGSALAADFPYYPPVIEIPDVDYGVQGSFYLRGSAAGNALWSKEAYAYECPPACGAPPVLTAFPFTAMGYGYSVGAGFGYETGTGLRFDATLDYIDNDGLALVKGSTFGTRAGTYTTRLRSTLALANVYYDFSFGNQQYGAAGGAFAYVGAGAGAAFNRSDITSPVGSTAPALSGNNTSFAAAGMVGVGYDFGAVVADVGYRGVYINKLSNSQPGTELIYADHAFLHEVRGSLRYRFN</sequence>
<dbReference type="STRING" id="728005.SAMN04488059_11684"/>
<reference evidence="2 4" key="1">
    <citation type="submission" date="2015-03" db="EMBL/GenBank/DDBJ databases">
        <authorList>
            <person name="Lepp D."/>
            <person name="Hassan Y.I."/>
            <person name="Li X.-Z."/>
            <person name="Zhou T."/>
        </authorList>
    </citation>
    <scope>NUCLEOTIDE SEQUENCE [LARGE SCALE GENOMIC DNA]</scope>
    <source>
        <strain evidence="2 4">Cr7-05</strain>
    </source>
</reference>
<keyword evidence="1" id="KW-0732">Signal</keyword>
<feature type="signal peptide" evidence="1">
    <location>
        <begin position="1"/>
        <end position="22"/>
    </location>
</feature>
<protein>
    <recommendedName>
        <fullName evidence="6">Outer membrane protein beta-barrel domain-containing protein</fullName>
    </recommendedName>
</protein>
<dbReference type="RefSeq" id="WP_046173134.1">
    <property type="nucleotide sequence ID" value="NZ_FOMB01000016.1"/>
</dbReference>
<reference evidence="3 5" key="2">
    <citation type="submission" date="2016-10" db="EMBL/GenBank/DDBJ databases">
        <authorList>
            <person name="de Groot N.N."/>
        </authorList>
    </citation>
    <scope>NUCLEOTIDE SEQUENCE [LARGE SCALE GENOMIC DNA]</scope>
    <source>
        <strain evidence="3 5">CGMCC 1.10210</strain>
    </source>
</reference>
<dbReference type="EMBL" id="LAPV01000238">
    <property type="protein sequence ID" value="KKC31009.1"/>
    <property type="molecule type" value="Genomic_DNA"/>
</dbReference>
<dbReference type="Proteomes" id="UP000033519">
    <property type="component" value="Unassembled WGS sequence"/>
</dbReference>
<name>A0A0F5PT71_9HYPH</name>
<evidence type="ECO:0008006" key="6">
    <source>
        <dbReference type="Google" id="ProtNLM"/>
    </source>
</evidence>
<dbReference type="Proteomes" id="UP000182258">
    <property type="component" value="Unassembled WGS sequence"/>
</dbReference>
<dbReference type="Gene3D" id="2.40.160.20">
    <property type="match status" value="1"/>
</dbReference>
<keyword evidence="4" id="KW-1185">Reference proteome</keyword>
<dbReference type="OrthoDB" id="5643626at2"/>
<proteinExistence type="predicted"/>
<dbReference type="InterPro" id="IPR011250">
    <property type="entry name" value="OMP/PagP_B-barrel"/>
</dbReference>
<evidence type="ECO:0000256" key="1">
    <source>
        <dbReference type="SAM" id="SignalP"/>
    </source>
</evidence>
<evidence type="ECO:0000313" key="3">
    <source>
        <dbReference type="EMBL" id="SFC98240.1"/>
    </source>
</evidence>
<evidence type="ECO:0000313" key="5">
    <source>
        <dbReference type="Proteomes" id="UP000182258"/>
    </source>
</evidence>